<evidence type="ECO:0000256" key="5">
    <source>
        <dbReference type="ARBA" id="ARBA00022679"/>
    </source>
</evidence>
<dbReference type="FunFam" id="1.10.10.2150:FF:000001">
    <property type="entry name" value="Ribosomal RNA-processing protein 8"/>
    <property type="match status" value="1"/>
</dbReference>
<keyword evidence="3 8" id="KW-0698">rRNA processing</keyword>
<evidence type="ECO:0000256" key="8">
    <source>
        <dbReference type="RuleBase" id="RU365074"/>
    </source>
</evidence>
<dbReference type="GO" id="GO:0006364">
    <property type="term" value="P:rRNA processing"/>
    <property type="evidence" value="ECO:0007669"/>
    <property type="project" value="UniProtKB-UniRule"/>
</dbReference>
<dbReference type="AlphaFoldDB" id="V6LY52"/>
<evidence type="ECO:0000256" key="3">
    <source>
        <dbReference type="ARBA" id="ARBA00022552"/>
    </source>
</evidence>
<dbReference type="EMBL" id="AUWU02000001">
    <property type="protein sequence ID" value="KAH0577298.1"/>
    <property type="molecule type" value="Genomic_DNA"/>
</dbReference>
<gene>
    <name evidence="9" type="ORF">SS50377_10098</name>
    <name evidence="10" type="ORF">SS50377_20649</name>
</gene>
<evidence type="ECO:0000256" key="6">
    <source>
        <dbReference type="ARBA" id="ARBA00022691"/>
    </source>
</evidence>
<evidence type="ECO:0000256" key="7">
    <source>
        <dbReference type="ARBA" id="ARBA00023242"/>
    </source>
</evidence>
<dbReference type="InterPro" id="IPR029063">
    <property type="entry name" value="SAM-dependent_MTases_sf"/>
</dbReference>
<dbReference type="Gene3D" id="3.40.50.150">
    <property type="entry name" value="Vaccinia Virus protein VP39"/>
    <property type="match status" value="1"/>
</dbReference>
<dbReference type="VEuPathDB" id="GiardiaDB:SS50377_20649"/>
<evidence type="ECO:0000256" key="4">
    <source>
        <dbReference type="ARBA" id="ARBA00022603"/>
    </source>
</evidence>
<keyword evidence="4 8" id="KW-0489">Methyltransferase</keyword>
<dbReference type="InterPro" id="IPR042036">
    <property type="entry name" value="RRP8_N"/>
</dbReference>
<dbReference type="OrthoDB" id="10258825at2759"/>
<proteinExistence type="inferred from homology"/>
<dbReference type="PANTHER" id="PTHR12787">
    <property type="entry name" value="RIBOSOMAL RNA-PROCESSING PROTEIN 8"/>
    <property type="match status" value="1"/>
</dbReference>
<accession>V6LY52</accession>
<keyword evidence="5 8" id="KW-0808">Transferase</keyword>
<evidence type="ECO:0000313" key="11">
    <source>
        <dbReference type="Proteomes" id="UP000018208"/>
    </source>
</evidence>
<dbReference type="EC" id="2.1.1.-" evidence="8"/>
<comment type="subcellular location">
    <subcellularLocation>
        <location evidence="1 8">Nucleus</location>
        <location evidence="1 8">Nucleolus</location>
    </subcellularLocation>
</comment>
<keyword evidence="11" id="KW-1185">Reference proteome</keyword>
<evidence type="ECO:0000313" key="10">
    <source>
        <dbReference type="EMBL" id="KAH0577298.1"/>
    </source>
</evidence>
<name>V6LY52_9EUKA</name>
<keyword evidence="7 8" id="KW-0539">Nucleus</keyword>
<protein>
    <recommendedName>
        <fullName evidence="8">Ribosomal RNA-processing protein 8</fullName>
        <ecNumber evidence="8">2.1.1.-</ecNumber>
    </recommendedName>
</protein>
<dbReference type="EMBL" id="KI545949">
    <property type="protein sequence ID" value="EST49500.1"/>
    <property type="molecule type" value="Genomic_DNA"/>
</dbReference>
<keyword evidence="6 8" id="KW-0949">S-adenosyl-L-methionine</keyword>
<comment type="function">
    <text evidence="8">Probable methyltransferase required to silence rDNA.</text>
</comment>
<dbReference type="SUPFAM" id="SSF53335">
    <property type="entry name" value="S-adenosyl-L-methionine-dependent methyltransferases"/>
    <property type="match status" value="1"/>
</dbReference>
<dbReference type="GO" id="GO:0005730">
    <property type="term" value="C:nucleolus"/>
    <property type="evidence" value="ECO:0007669"/>
    <property type="project" value="UniProtKB-SubCell"/>
</dbReference>
<evidence type="ECO:0000256" key="1">
    <source>
        <dbReference type="ARBA" id="ARBA00004604"/>
    </source>
</evidence>
<dbReference type="InterPro" id="IPR007823">
    <property type="entry name" value="RRP8"/>
</dbReference>
<reference evidence="9 10" key="1">
    <citation type="journal article" date="2014" name="PLoS Genet.">
        <title>The Genome of Spironucleus salmonicida Highlights a Fish Pathogen Adapted to Fluctuating Environments.</title>
        <authorList>
            <person name="Xu F."/>
            <person name="Jerlstrom-Hultqvist J."/>
            <person name="Einarsson E."/>
            <person name="Astvaldsson A."/>
            <person name="Svard S.G."/>
            <person name="Andersson J.O."/>
        </authorList>
    </citation>
    <scope>NUCLEOTIDE SEQUENCE</scope>
    <source>
        <strain evidence="10">ATCC 50377</strain>
    </source>
</reference>
<organism evidence="9">
    <name type="scientific">Spironucleus salmonicida</name>
    <dbReference type="NCBI Taxonomy" id="348837"/>
    <lineage>
        <taxon>Eukaryota</taxon>
        <taxon>Metamonada</taxon>
        <taxon>Diplomonadida</taxon>
        <taxon>Hexamitidae</taxon>
        <taxon>Hexamitinae</taxon>
        <taxon>Spironucleus</taxon>
    </lineage>
</organism>
<reference evidence="10" key="2">
    <citation type="submission" date="2020-12" db="EMBL/GenBank/DDBJ databases">
        <title>New Spironucleus salmonicida genome in near-complete chromosomes.</title>
        <authorList>
            <person name="Xu F."/>
            <person name="Kurt Z."/>
            <person name="Jimenez-Gonzalez A."/>
            <person name="Astvaldsson A."/>
            <person name="Andersson J.O."/>
            <person name="Svard S.G."/>
        </authorList>
    </citation>
    <scope>NUCLEOTIDE SEQUENCE</scope>
    <source>
        <strain evidence="10">ATCC 50377</strain>
    </source>
</reference>
<evidence type="ECO:0000256" key="2">
    <source>
        <dbReference type="ARBA" id="ARBA00006301"/>
    </source>
</evidence>
<dbReference type="PANTHER" id="PTHR12787:SF0">
    <property type="entry name" value="RIBOSOMAL RNA-PROCESSING PROTEIN 8"/>
    <property type="match status" value="1"/>
</dbReference>
<dbReference type="GO" id="GO:0032259">
    <property type="term" value="P:methylation"/>
    <property type="evidence" value="ECO:0007669"/>
    <property type="project" value="UniProtKB-KW"/>
</dbReference>
<dbReference type="Pfam" id="PF05148">
    <property type="entry name" value="Methyltransf_8"/>
    <property type="match status" value="1"/>
</dbReference>
<dbReference type="Proteomes" id="UP000018208">
    <property type="component" value="Unassembled WGS sequence"/>
</dbReference>
<dbReference type="Gene3D" id="1.10.10.2150">
    <property type="entry name" value="Ribosomal RNA-processing protein 8, N-terminal domain"/>
    <property type="match status" value="1"/>
</dbReference>
<comment type="similarity">
    <text evidence="2 8">Belongs to the methyltransferase superfamily. RRP8 family.</text>
</comment>
<evidence type="ECO:0000313" key="9">
    <source>
        <dbReference type="EMBL" id="EST49500.1"/>
    </source>
</evidence>
<sequence length="241" mass="26850">MKNHKKSFSTKLSASEKVKSAKFRLLNEQLYTQPTAASLTAFQENPQLFAQYHEGFRLQTTSWQLNPVDLFADCLQNPQNAQISTNKILTKKTNFANLTIFDIGCGDAKLQKLNSNLTFRSFDLQVPETAPFVEVADATNLPAAAGAADVCIFSLSLMGEPAKMLSEAFRVLSDSGELWVAEVGSRSPLDQFVKGVESVGFRCFYRCDYNYFHVSCYEKGAAGEGSGRVLVRLRPCVYKRR</sequence>
<dbReference type="GO" id="GO:0008168">
    <property type="term" value="F:methyltransferase activity"/>
    <property type="evidence" value="ECO:0007669"/>
    <property type="project" value="UniProtKB-KW"/>
</dbReference>